<evidence type="ECO:0000256" key="3">
    <source>
        <dbReference type="SAM" id="SignalP"/>
    </source>
</evidence>
<dbReference type="KEGG" id="ere:EUBREC_2762"/>
<dbReference type="PANTHER" id="PTHR13817">
    <property type="entry name" value="TITIN"/>
    <property type="match status" value="1"/>
</dbReference>
<accession>C4ZHK5</accession>
<dbReference type="CDD" id="cd00063">
    <property type="entry name" value="FN3"/>
    <property type="match status" value="3"/>
</dbReference>
<organism evidence="5 6">
    <name type="scientific">Agathobacter rectalis (strain ATCC 33656 / DSM 3377 / JCM 17463 / KCTC 5835 / VPI 0990)</name>
    <name type="common">Eubacterium rectale</name>
    <dbReference type="NCBI Taxonomy" id="515619"/>
    <lineage>
        <taxon>Bacteria</taxon>
        <taxon>Bacillati</taxon>
        <taxon>Bacillota</taxon>
        <taxon>Clostridia</taxon>
        <taxon>Lachnospirales</taxon>
        <taxon>Lachnospiraceae</taxon>
        <taxon>Agathobacter</taxon>
    </lineage>
</organism>
<keyword evidence="3" id="KW-0732">Signal</keyword>
<dbReference type="SUPFAM" id="SSF89260">
    <property type="entry name" value="Collagen-binding domain"/>
    <property type="match status" value="3"/>
</dbReference>
<dbReference type="InterPro" id="IPR036116">
    <property type="entry name" value="FN3_sf"/>
</dbReference>
<dbReference type="Gene3D" id="2.60.120.380">
    <property type="match status" value="3"/>
</dbReference>
<dbReference type="InterPro" id="IPR013783">
    <property type="entry name" value="Ig-like_fold"/>
</dbReference>
<dbReference type="Pfam" id="PF00041">
    <property type="entry name" value="fn3"/>
    <property type="match status" value="3"/>
</dbReference>
<reference evidence="5 6" key="1">
    <citation type="journal article" date="2009" name="Proc. Natl. Acad. Sci. U.S.A.">
        <title>Characterizing a model human gut microbiota composed of members of its two dominant bacterial phyla.</title>
        <authorList>
            <person name="Mahowald M.A."/>
            <person name="Rey F.E."/>
            <person name="Seedorf H."/>
            <person name="Turnbaugh P.J."/>
            <person name="Fulton R.S."/>
            <person name="Wollam A."/>
            <person name="Shah N."/>
            <person name="Wang C."/>
            <person name="Magrini V."/>
            <person name="Wilson R.K."/>
            <person name="Cantarel B.L."/>
            <person name="Coutinho P.M."/>
            <person name="Henrissat B."/>
            <person name="Crock L.W."/>
            <person name="Russell A."/>
            <person name="Verberkmoes N.C."/>
            <person name="Hettich R.L."/>
            <person name="Gordon J.I."/>
        </authorList>
    </citation>
    <scope>NUCLEOTIDE SEQUENCE [LARGE SCALE GENOMIC DNA]</scope>
    <source>
        <strain evidence="6">ATCC 33656 / DSM 3377 / JCM 17463 / KCTC 5835 / LMG 30912 / VPI 0990</strain>
    </source>
</reference>
<sequence>MKKKIIATLLSLAIVMSGSFSAFAADFSENSESTGVDSVTSMEESSESNKSAEELISDETISQDDIIGGSEIKDTASNQLDVENTGEAKDVEVQLNDGNSVDIMPSNSVEDEEINTESSVKTYASDSESASQSIFVNKKNYGELSKSDEVDNYKFTLSSAGSVRIDFGKEYEDSNRGWTVEVYNSNWEIIKRDEFRCGNSKTDSSSVLGLASGTYYLRIKGIRWEWTDTKYNFTLVYSASNSWEKEANNSFSTATKVNTNSVCYGSISNSDSTDIDYYKFSMANAGHIRIDFGKEYDSNADHGWNVILYNSEQEKYIEWTFNCGNSKTDSTCEYGLPKGTYYILIKPIDYDDTSVTYNFNINFSSSAVWEKELNDDLATPNLMNVNTTYYGTTTSWNEDCYKFTLKKNGTVSIDFGKAYDKDTSHGWDVRLYNTDREEVSKGDVYCGDTNIKSVISTDLVAGSYYLKVSPKAYDVSEVVYNIKVTAKNEPAPAQSTVSAVSGLKIGGRAGDALRLNWNKNTSADGYIVEQYKSGSWTRIARIGSNSTVTYRVEKLSPSTKYNFRVKAFKLNGNAATYSSYKNISGITNPATISGLKIGGHAADALRLNWTKNSKASGYIVEQYKGGKWTRIARIGENSTTTYRVEKLSASTTYKFRVQAFGFDGKTALYGNYAYINGKTSPATVTGIRIGGTAKDALRVNWNKDSKASGYIVQQYKNGTWVRIARIGNNNTTTYRVSGLKSGSTYIFRVQAFGYDGKTAIYGGFAMIPGTTK</sequence>
<dbReference type="STRING" id="515619.EUBREC_2762"/>
<dbReference type="EMBL" id="CP001107">
    <property type="protein sequence ID" value="ACR76492.1"/>
    <property type="molecule type" value="Genomic_DNA"/>
</dbReference>
<feature type="region of interest" description="Disordered" evidence="2">
    <location>
        <begin position="31"/>
        <end position="61"/>
    </location>
</feature>
<dbReference type="PANTHER" id="PTHR13817:SF166">
    <property type="entry name" value="NEURONAL IGCAM-RELATED"/>
    <property type="match status" value="1"/>
</dbReference>
<name>C4ZHK5_AGARV</name>
<evidence type="ECO:0000256" key="2">
    <source>
        <dbReference type="SAM" id="MobiDB-lite"/>
    </source>
</evidence>
<dbReference type="SMART" id="SM00060">
    <property type="entry name" value="FN3"/>
    <property type="match status" value="3"/>
</dbReference>
<feature type="domain" description="Fibronectin type-III" evidence="4">
    <location>
        <begin position="680"/>
        <end position="772"/>
    </location>
</feature>
<dbReference type="AlphaFoldDB" id="C4ZHK5"/>
<feature type="domain" description="Fibronectin type-III" evidence="4">
    <location>
        <begin position="591"/>
        <end position="678"/>
    </location>
</feature>
<dbReference type="InterPro" id="IPR050964">
    <property type="entry name" value="Striated_Muscle_Regulatory"/>
</dbReference>
<dbReference type="PROSITE" id="PS50853">
    <property type="entry name" value="FN3"/>
    <property type="match status" value="3"/>
</dbReference>
<gene>
    <name evidence="5" type="ordered locus">EUBREC_2762</name>
</gene>
<dbReference type="InterPro" id="IPR003961">
    <property type="entry name" value="FN3_dom"/>
</dbReference>
<evidence type="ECO:0000259" key="4">
    <source>
        <dbReference type="PROSITE" id="PS50853"/>
    </source>
</evidence>
<keyword evidence="5" id="KW-0675">Receptor</keyword>
<dbReference type="GeneID" id="86989478"/>
<dbReference type="HOGENOM" id="CLU_361991_0_0_9"/>
<keyword evidence="1" id="KW-0677">Repeat</keyword>
<evidence type="ECO:0000256" key="1">
    <source>
        <dbReference type="ARBA" id="ARBA00022737"/>
    </source>
</evidence>
<dbReference type="Gene3D" id="2.60.40.10">
    <property type="entry name" value="Immunoglobulins"/>
    <property type="match status" value="3"/>
</dbReference>
<protein>
    <submittedName>
        <fullName evidence="5">Protein tyrosine phosphatase, receptor type, J</fullName>
    </submittedName>
</protein>
<proteinExistence type="predicted"/>
<evidence type="ECO:0000313" key="6">
    <source>
        <dbReference type="Proteomes" id="UP000001477"/>
    </source>
</evidence>
<feature type="chain" id="PRO_5002947196" evidence="3">
    <location>
        <begin position="25"/>
        <end position="772"/>
    </location>
</feature>
<feature type="signal peptide" evidence="3">
    <location>
        <begin position="1"/>
        <end position="24"/>
    </location>
</feature>
<dbReference type="RefSeq" id="WP_012743520.1">
    <property type="nucleotide sequence ID" value="NC_012781.1"/>
</dbReference>
<dbReference type="Proteomes" id="UP000001477">
    <property type="component" value="Chromosome"/>
</dbReference>
<dbReference type="SUPFAM" id="SSF49265">
    <property type="entry name" value="Fibronectin type III"/>
    <property type="match status" value="2"/>
</dbReference>
<dbReference type="PaxDb" id="515619-EUBREC_2762"/>
<evidence type="ECO:0000313" key="5">
    <source>
        <dbReference type="EMBL" id="ACR76492.1"/>
    </source>
</evidence>
<feature type="domain" description="Fibronectin type-III" evidence="4">
    <location>
        <begin position="499"/>
        <end position="590"/>
    </location>
</feature>